<evidence type="ECO:0000313" key="1">
    <source>
        <dbReference type="EMBL" id="QNN66884.1"/>
    </source>
</evidence>
<accession>A0A7G9SGA9</accession>
<reference evidence="1 2" key="1">
    <citation type="submission" date="2020-08" db="EMBL/GenBank/DDBJ databases">
        <title>Genome sequence of Sphingomonas lutea KCTC 23642T.</title>
        <authorList>
            <person name="Hyun D.-W."/>
            <person name="Bae J.-W."/>
        </authorList>
    </citation>
    <scope>NUCLEOTIDE SEQUENCE [LARGE SCALE GENOMIC DNA]</scope>
    <source>
        <strain evidence="1 2">KCTC 23642</strain>
    </source>
</reference>
<gene>
    <name evidence="1" type="ORF">H9L13_09485</name>
</gene>
<organism evidence="1 2">
    <name type="scientific">Sphingomonas lutea</name>
    <dbReference type="NCBI Taxonomy" id="1045317"/>
    <lineage>
        <taxon>Bacteria</taxon>
        <taxon>Pseudomonadati</taxon>
        <taxon>Pseudomonadota</taxon>
        <taxon>Alphaproteobacteria</taxon>
        <taxon>Sphingomonadales</taxon>
        <taxon>Sphingomonadaceae</taxon>
        <taxon>Sphingomonas</taxon>
    </lineage>
</organism>
<keyword evidence="2" id="KW-1185">Reference proteome</keyword>
<evidence type="ECO:0000313" key="2">
    <source>
        <dbReference type="Proteomes" id="UP000515971"/>
    </source>
</evidence>
<protein>
    <submittedName>
        <fullName evidence="1">Uncharacterized protein</fullName>
    </submittedName>
</protein>
<proteinExistence type="predicted"/>
<dbReference type="KEGG" id="slut:H9L13_09485"/>
<dbReference type="Proteomes" id="UP000515971">
    <property type="component" value="Chromosome"/>
</dbReference>
<name>A0A7G9SGA9_9SPHN</name>
<dbReference type="RefSeq" id="WP_187537476.1">
    <property type="nucleotide sequence ID" value="NZ_BAABJT010000001.1"/>
</dbReference>
<dbReference type="EMBL" id="CP060718">
    <property type="protein sequence ID" value="QNN66884.1"/>
    <property type="molecule type" value="Genomic_DNA"/>
</dbReference>
<sequence>MMLGDLLAAARTSSSGFQAWLERSDAALAADVKSAARQQGMTPTGYVRAAIADFNRFAAEEDWATLTSSLKDSDDPGTVCLLAMVHWRLTARGCAEHSPAIAHNG</sequence>
<dbReference type="AlphaFoldDB" id="A0A7G9SGA9"/>